<dbReference type="EMBL" id="CP111013">
    <property type="protein sequence ID" value="WAQ95999.1"/>
    <property type="molecule type" value="Genomic_DNA"/>
</dbReference>
<evidence type="ECO:0000256" key="1">
    <source>
        <dbReference type="SAM" id="SignalP"/>
    </source>
</evidence>
<sequence length="119" mass="13767">MNTWYIINVFVVFAMNVAQGAPSYCKCHMFVPKRFVGMRISTGDSELEMKTPCVRGSSCQELRLCLPWSTNQIAMENLECCCRPEPGHYRTRDLDMYRSDGTIYFNEVQKCQPVECGRF</sequence>
<accession>A0ABY7DEA4</accession>
<keyword evidence="3" id="KW-1185">Reference proteome</keyword>
<name>A0ABY7DEA4_MYAAR</name>
<keyword evidence="1" id="KW-0732">Signal</keyword>
<feature type="chain" id="PRO_5046369052" evidence="1">
    <location>
        <begin position="21"/>
        <end position="119"/>
    </location>
</feature>
<feature type="signal peptide" evidence="1">
    <location>
        <begin position="1"/>
        <end position="20"/>
    </location>
</feature>
<dbReference type="Proteomes" id="UP001164746">
    <property type="component" value="Chromosome 2"/>
</dbReference>
<reference evidence="2" key="1">
    <citation type="submission" date="2022-11" db="EMBL/GenBank/DDBJ databases">
        <title>Centuries of genome instability and evolution in soft-shell clam transmissible cancer (bioRxiv).</title>
        <authorList>
            <person name="Hart S.F.M."/>
            <person name="Yonemitsu M.A."/>
            <person name="Giersch R.M."/>
            <person name="Beal B.F."/>
            <person name="Arriagada G."/>
            <person name="Davis B.W."/>
            <person name="Ostrander E.A."/>
            <person name="Goff S.P."/>
            <person name="Metzger M.J."/>
        </authorList>
    </citation>
    <scope>NUCLEOTIDE SEQUENCE</scope>
    <source>
        <strain evidence="2">MELC-2E11</strain>
        <tissue evidence="2">Siphon/mantle</tissue>
    </source>
</reference>
<gene>
    <name evidence="2" type="ORF">MAR_028689</name>
</gene>
<protein>
    <submittedName>
        <fullName evidence="2">Uncharacterized protein</fullName>
    </submittedName>
</protein>
<proteinExistence type="predicted"/>
<organism evidence="2 3">
    <name type="scientific">Mya arenaria</name>
    <name type="common">Soft-shell clam</name>
    <dbReference type="NCBI Taxonomy" id="6604"/>
    <lineage>
        <taxon>Eukaryota</taxon>
        <taxon>Metazoa</taxon>
        <taxon>Spiralia</taxon>
        <taxon>Lophotrochozoa</taxon>
        <taxon>Mollusca</taxon>
        <taxon>Bivalvia</taxon>
        <taxon>Autobranchia</taxon>
        <taxon>Heteroconchia</taxon>
        <taxon>Euheterodonta</taxon>
        <taxon>Imparidentia</taxon>
        <taxon>Neoheterodontei</taxon>
        <taxon>Myida</taxon>
        <taxon>Myoidea</taxon>
        <taxon>Myidae</taxon>
        <taxon>Mya</taxon>
    </lineage>
</organism>
<evidence type="ECO:0000313" key="2">
    <source>
        <dbReference type="EMBL" id="WAQ95999.1"/>
    </source>
</evidence>
<evidence type="ECO:0000313" key="3">
    <source>
        <dbReference type="Proteomes" id="UP001164746"/>
    </source>
</evidence>